<gene>
    <name evidence="1" type="ORF">HDA39_000050</name>
</gene>
<protein>
    <submittedName>
        <fullName evidence="1">Uncharacterized protein</fullName>
    </submittedName>
</protein>
<sequence>MVAQIDGRALRVVEVDDRADLAQVRVEAASERRVQAVHGSTGSSWINQVERWFAFLTDQLLRRGVHKSVQALEKDVRDWIAASWSTKPLPMALARSCWKPVR</sequence>
<proteinExistence type="predicted"/>
<comment type="caution">
    <text evidence="1">The sequence shown here is derived from an EMBL/GenBank/DDBJ whole genome shotgun (WGS) entry which is preliminary data.</text>
</comment>
<evidence type="ECO:0000313" key="2">
    <source>
        <dbReference type="Proteomes" id="UP000549971"/>
    </source>
</evidence>
<organism evidence="1 2">
    <name type="scientific">Kribbella italica</name>
    <dbReference type="NCBI Taxonomy" id="1540520"/>
    <lineage>
        <taxon>Bacteria</taxon>
        <taxon>Bacillati</taxon>
        <taxon>Actinomycetota</taxon>
        <taxon>Actinomycetes</taxon>
        <taxon>Propionibacteriales</taxon>
        <taxon>Kribbellaceae</taxon>
        <taxon>Kribbella</taxon>
    </lineage>
</organism>
<evidence type="ECO:0000313" key="1">
    <source>
        <dbReference type="EMBL" id="MBB5833316.1"/>
    </source>
</evidence>
<dbReference type="AlphaFoldDB" id="A0A7W9J0D2"/>
<accession>A0A7W9J0D2</accession>
<reference evidence="1 2" key="1">
    <citation type="submission" date="2020-08" db="EMBL/GenBank/DDBJ databases">
        <title>Sequencing the genomes of 1000 actinobacteria strains.</title>
        <authorList>
            <person name="Klenk H.-P."/>
        </authorList>
    </citation>
    <scope>NUCLEOTIDE SEQUENCE [LARGE SCALE GENOMIC DNA]</scope>
    <source>
        <strain evidence="1 2">DSM 28967</strain>
    </source>
</reference>
<name>A0A7W9J0D2_9ACTN</name>
<dbReference type="Proteomes" id="UP000549971">
    <property type="component" value="Unassembled WGS sequence"/>
</dbReference>
<keyword evidence="2" id="KW-1185">Reference proteome</keyword>
<dbReference type="EMBL" id="JACHMY010000001">
    <property type="protein sequence ID" value="MBB5833316.1"/>
    <property type="molecule type" value="Genomic_DNA"/>
</dbReference>